<accession>A0A1J1IVD7</accession>
<proteinExistence type="predicted"/>
<dbReference type="AlphaFoldDB" id="A0A1J1IVD7"/>
<name>A0A1J1IVD7_9DIPT</name>
<sequence>MTRTKFDECAYAKVGFETMKQITNISCILKCAFNKATDDYQLKSNSFQLDSRRKTNQSMGRFSAVRELFLEKEMNCATKEEKSEIHLFHEDTNSYAFSTQLMTKPTLSNIKCNFIVFER</sequence>
<dbReference type="Proteomes" id="UP000183832">
    <property type="component" value="Unassembled WGS sequence"/>
</dbReference>
<evidence type="ECO:0000313" key="2">
    <source>
        <dbReference type="Proteomes" id="UP000183832"/>
    </source>
</evidence>
<evidence type="ECO:0000313" key="1">
    <source>
        <dbReference type="EMBL" id="CRL04135.1"/>
    </source>
</evidence>
<reference evidence="1 2" key="1">
    <citation type="submission" date="2015-04" db="EMBL/GenBank/DDBJ databases">
        <authorList>
            <person name="Syromyatnikov M.Y."/>
            <person name="Popov V.N."/>
        </authorList>
    </citation>
    <scope>NUCLEOTIDE SEQUENCE [LARGE SCALE GENOMIC DNA]</scope>
</reference>
<keyword evidence="2" id="KW-1185">Reference proteome</keyword>
<gene>
    <name evidence="1" type="ORF">CLUMA_CG017246</name>
</gene>
<organism evidence="1 2">
    <name type="scientific">Clunio marinus</name>
    <dbReference type="NCBI Taxonomy" id="568069"/>
    <lineage>
        <taxon>Eukaryota</taxon>
        <taxon>Metazoa</taxon>
        <taxon>Ecdysozoa</taxon>
        <taxon>Arthropoda</taxon>
        <taxon>Hexapoda</taxon>
        <taxon>Insecta</taxon>
        <taxon>Pterygota</taxon>
        <taxon>Neoptera</taxon>
        <taxon>Endopterygota</taxon>
        <taxon>Diptera</taxon>
        <taxon>Nematocera</taxon>
        <taxon>Chironomoidea</taxon>
        <taxon>Chironomidae</taxon>
        <taxon>Clunio</taxon>
    </lineage>
</organism>
<protein>
    <submittedName>
        <fullName evidence="1">CLUMA_CG017246, isoform A</fullName>
    </submittedName>
</protein>
<dbReference type="EMBL" id="CVRI01000061">
    <property type="protein sequence ID" value="CRL04135.1"/>
    <property type="molecule type" value="Genomic_DNA"/>
</dbReference>